<feature type="transmembrane region" description="Helical" evidence="1">
    <location>
        <begin position="276"/>
        <end position="296"/>
    </location>
</feature>
<keyword evidence="1" id="KW-0472">Membrane</keyword>
<evidence type="ECO:0000259" key="2">
    <source>
        <dbReference type="SMART" id="SM00563"/>
    </source>
</evidence>
<dbReference type="CDD" id="cd07990">
    <property type="entry name" value="LPLAT_LCLAT1-like"/>
    <property type="match status" value="1"/>
</dbReference>
<keyword evidence="4" id="KW-1185">Reference proteome</keyword>
<dbReference type="PANTHER" id="PTHR10983">
    <property type="entry name" value="1-ACYLGLYCEROL-3-PHOSPHATE ACYLTRANSFERASE-RELATED"/>
    <property type="match status" value="1"/>
</dbReference>
<protein>
    <submittedName>
        <fullName evidence="3">Lysophosphatidic acid acyltransferase LPAAT</fullName>
    </submittedName>
</protein>
<keyword evidence="3" id="KW-0808">Transferase</keyword>
<dbReference type="SUPFAM" id="SSF69593">
    <property type="entry name" value="Glycerol-3-phosphate (1)-acyltransferase"/>
    <property type="match status" value="1"/>
</dbReference>
<comment type="caution">
    <text evidence="3">The sequence shown here is derived from an EMBL/GenBank/DDBJ whole genome shotgun (WGS) entry which is preliminary data.</text>
</comment>
<dbReference type="EMBL" id="LGUB01001158">
    <property type="protein sequence ID" value="KRH92155.1"/>
    <property type="molecule type" value="Genomic_DNA"/>
</dbReference>
<dbReference type="SMART" id="SM00563">
    <property type="entry name" value="PlsC"/>
    <property type="match status" value="1"/>
</dbReference>
<dbReference type="GO" id="GO:0036149">
    <property type="term" value="P:phosphatidylinositol acyl-chain remodeling"/>
    <property type="evidence" value="ECO:0007669"/>
    <property type="project" value="TreeGrafter"/>
</dbReference>
<gene>
    <name evidence="3" type="ORF">M153_107710001</name>
</gene>
<feature type="domain" description="Phospholipid/glycerol acyltransferase" evidence="2">
    <location>
        <begin position="36"/>
        <end position="163"/>
    </location>
</feature>
<feature type="transmembrane region" description="Helical" evidence="1">
    <location>
        <begin position="6"/>
        <end position="26"/>
    </location>
</feature>
<proteinExistence type="predicted"/>
<evidence type="ECO:0000313" key="4">
    <source>
        <dbReference type="Proteomes" id="UP000051530"/>
    </source>
</evidence>
<dbReference type="AlphaFoldDB" id="A0A0R0M1D8"/>
<dbReference type="OrthoDB" id="189226at2759"/>
<name>A0A0R0M1D8_9MICR</name>
<keyword evidence="1" id="KW-0812">Transmembrane</keyword>
<reference evidence="3 4" key="1">
    <citation type="submission" date="2015-07" db="EMBL/GenBank/DDBJ databases">
        <title>The genome of Pseudoloma neurophilia, a relevant intracellular parasite of the zebrafish.</title>
        <authorList>
            <person name="Ndikumana S."/>
            <person name="Pelin A."/>
            <person name="Sanders J."/>
            <person name="Corradi N."/>
        </authorList>
    </citation>
    <scope>NUCLEOTIDE SEQUENCE [LARGE SCALE GENOMIC DNA]</scope>
    <source>
        <strain evidence="3 4">MK1</strain>
    </source>
</reference>
<evidence type="ECO:0000256" key="1">
    <source>
        <dbReference type="SAM" id="Phobius"/>
    </source>
</evidence>
<dbReference type="PANTHER" id="PTHR10983:SF16">
    <property type="entry name" value="LYSOCARDIOLIPIN ACYLTRANSFERASE 1"/>
    <property type="match status" value="1"/>
</dbReference>
<keyword evidence="1" id="KW-1133">Transmembrane helix</keyword>
<organism evidence="3 4">
    <name type="scientific">Pseudoloma neurophilia</name>
    <dbReference type="NCBI Taxonomy" id="146866"/>
    <lineage>
        <taxon>Eukaryota</taxon>
        <taxon>Fungi</taxon>
        <taxon>Fungi incertae sedis</taxon>
        <taxon>Microsporidia</taxon>
        <taxon>Pseudoloma</taxon>
    </lineage>
</organism>
<feature type="non-terminal residue" evidence="3">
    <location>
        <position position="1"/>
    </location>
</feature>
<dbReference type="GO" id="GO:0005783">
    <property type="term" value="C:endoplasmic reticulum"/>
    <property type="evidence" value="ECO:0007669"/>
    <property type="project" value="TreeGrafter"/>
</dbReference>
<accession>A0A0R0M1D8</accession>
<sequence>SIKRYWLSLTISIFQFFFPVPIYVSYEKEIKQKNRTIIISNHLTNWDWLIILIILKELKMYDHLCVIMKESLKKIPIFGYGMKCFGYIFLKRNWIEDSSTIHSGIDDLKKKKNYQILIYPEGTFLEEESYKKSIKFAENNNIIVNGEKFRPKHSLIPRKKGIDEIKDALFDNLEGIIDVTMFITPYKRYLTDQYSFFNILFKKVPPPHFYFIIDEVKDTRSSDWLFETFYKKEKLLKELVDLHKPIEQITTLAEFATFINNLLSKKNQVFQKRIKTGWFMLYLIVFLIICGTFINYCRFR</sequence>
<dbReference type="InterPro" id="IPR002123">
    <property type="entry name" value="Plipid/glycerol_acylTrfase"/>
</dbReference>
<keyword evidence="3" id="KW-0012">Acyltransferase</keyword>
<evidence type="ECO:0000313" key="3">
    <source>
        <dbReference type="EMBL" id="KRH92155.1"/>
    </source>
</evidence>
<dbReference type="VEuPathDB" id="MicrosporidiaDB:M153_107710001"/>
<dbReference type="GO" id="GO:0016746">
    <property type="term" value="F:acyltransferase activity"/>
    <property type="evidence" value="ECO:0007669"/>
    <property type="project" value="UniProtKB-KW"/>
</dbReference>
<dbReference type="Proteomes" id="UP000051530">
    <property type="component" value="Unassembled WGS sequence"/>
</dbReference>
<dbReference type="Pfam" id="PF01553">
    <property type="entry name" value="Acyltransferase"/>
    <property type="match status" value="1"/>
</dbReference>